<evidence type="ECO:0000259" key="6">
    <source>
        <dbReference type="PROSITE" id="PS51704"/>
    </source>
</evidence>
<dbReference type="GO" id="GO:0008889">
    <property type="term" value="F:glycerophosphodiester phosphodiesterase activity"/>
    <property type="evidence" value="ECO:0007669"/>
    <property type="project" value="UniProtKB-EC"/>
</dbReference>
<dbReference type="SUPFAM" id="SSF51695">
    <property type="entry name" value="PLC-like phosphodiesterases"/>
    <property type="match status" value="1"/>
</dbReference>
<dbReference type="Proteomes" id="UP000515121">
    <property type="component" value="Unplaced"/>
</dbReference>
<evidence type="ECO:0000256" key="3">
    <source>
        <dbReference type="ARBA" id="ARBA00022798"/>
    </source>
</evidence>
<evidence type="ECO:0000256" key="2">
    <source>
        <dbReference type="ARBA" id="ARBA00012247"/>
    </source>
</evidence>
<dbReference type="GO" id="GO:0046475">
    <property type="term" value="P:glycerophospholipid catabolic process"/>
    <property type="evidence" value="ECO:0007669"/>
    <property type="project" value="TreeGrafter"/>
</dbReference>
<sequence length="384" mass="43251">MALKAVHVSDVPNLDQVPENASLSLYSTRLSKGLEFNRAASFRIPKFLVIGHRGHGMNVLQSSDSRMKAIKENSILSFNSAAKFPIDLIEFDVQVTKDDCPVIFHDDVILSEENGTVFEKRVTELCLAEFLSYGPQRDSGKEGRCLLRKTRDGRIVKWNVETDDSLCTLEDAFQKVEPSLGFNIELKFDDNIVYRQDHLIHVLQVILQVVSEFAKDRPIIFSSFQPDAAQLVRKLQNNYPVFFLTNGGTELYYDVRRNSLEEAIKVCLEGGLQGIVSEIKGVFRNPGAVPKIKESKLSLLTYGKLNNVPEPVYMQHLMGIDGVIVDFVQEISLAVGDMIKPAMSVTAEDSLRERKGETESKSKLQFSQQELSFLLKLIPELIQH</sequence>
<dbReference type="Pfam" id="PF03009">
    <property type="entry name" value="GDPD"/>
    <property type="match status" value="1"/>
</dbReference>
<dbReference type="RefSeq" id="XP_022739826.1">
    <property type="nucleotide sequence ID" value="XM_022884091.1"/>
</dbReference>
<evidence type="ECO:0000313" key="8">
    <source>
        <dbReference type="RefSeq" id="XP_022739826.1"/>
    </source>
</evidence>
<dbReference type="PANTHER" id="PTHR22958">
    <property type="entry name" value="GLYCEROPHOSPHORYL DIESTER PHOSPHODIESTERASE"/>
    <property type="match status" value="1"/>
</dbReference>
<gene>
    <name evidence="8" type="primary">LOC111291950</name>
</gene>
<comment type="similarity">
    <text evidence="1">Belongs to the glycerophosphoryl diester phosphodiesterase family.</text>
</comment>
<organism evidence="7 8">
    <name type="scientific">Durio zibethinus</name>
    <name type="common">Durian</name>
    <dbReference type="NCBI Taxonomy" id="66656"/>
    <lineage>
        <taxon>Eukaryota</taxon>
        <taxon>Viridiplantae</taxon>
        <taxon>Streptophyta</taxon>
        <taxon>Embryophyta</taxon>
        <taxon>Tracheophyta</taxon>
        <taxon>Spermatophyta</taxon>
        <taxon>Magnoliopsida</taxon>
        <taxon>eudicotyledons</taxon>
        <taxon>Gunneridae</taxon>
        <taxon>Pentapetalae</taxon>
        <taxon>rosids</taxon>
        <taxon>malvids</taxon>
        <taxon>Malvales</taxon>
        <taxon>Malvaceae</taxon>
        <taxon>Helicteroideae</taxon>
        <taxon>Durio</taxon>
    </lineage>
</organism>
<dbReference type="KEGG" id="dzi:111291950"/>
<dbReference type="EC" id="3.1.4.46" evidence="2"/>
<evidence type="ECO:0000256" key="5">
    <source>
        <dbReference type="ARBA" id="ARBA00047512"/>
    </source>
</evidence>
<dbReference type="InterPro" id="IPR051578">
    <property type="entry name" value="GDPD"/>
</dbReference>
<evidence type="ECO:0000313" key="7">
    <source>
        <dbReference type="Proteomes" id="UP000515121"/>
    </source>
</evidence>
<dbReference type="InterPro" id="IPR030395">
    <property type="entry name" value="GP_PDE_dom"/>
</dbReference>
<protein>
    <recommendedName>
        <fullName evidence="2">glycerophosphodiester phosphodiesterase</fullName>
        <ecNumber evidence="2">3.1.4.46</ecNumber>
    </recommendedName>
</protein>
<evidence type="ECO:0000256" key="4">
    <source>
        <dbReference type="ARBA" id="ARBA00022801"/>
    </source>
</evidence>
<reference evidence="8" key="1">
    <citation type="submission" date="2025-08" db="UniProtKB">
        <authorList>
            <consortium name="RefSeq"/>
        </authorList>
    </citation>
    <scope>IDENTIFICATION</scope>
    <source>
        <tissue evidence="8">Fruit stalk</tissue>
    </source>
</reference>
<dbReference type="Gene3D" id="3.20.20.190">
    <property type="entry name" value="Phosphatidylinositol (PI) phosphodiesterase"/>
    <property type="match status" value="1"/>
</dbReference>
<dbReference type="PROSITE" id="PS51704">
    <property type="entry name" value="GP_PDE"/>
    <property type="match status" value="1"/>
</dbReference>
<evidence type="ECO:0000256" key="1">
    <source>
        <dbReference type="ARBA" id="ARBA00007277"/>
    </source>
</evidence>
<dbReference type="AlphaFoldDB" id="A0A6P5YIA0"/>
<feature type="domain" description="GP-PDE" evidence="6">
    <location>
        <begin position="47"/>
        <end position="335"/>
    </location>
</feature>
<dbReference type="FunFam" id="3.20.20.190:FF:000034">
    <property type="entry name" value="Glycerophosphodiester phosphodiesterase GDPD2"/>
    <property type="match status" value="1"/>
</dbReference>
<dbReference type="OrthoDB" id="1058301at2759"/>
<name>A0A6P5YIA0_DURZI</name>
<accession>A0A6P5YIA0</accession>
<keyword evidence="7" id="KW-1185">Reference proteome</keyword>
<dbReference type="PANTHER" id="PTHR22958:SF1">
    <property type="entry name" value="GLYCEROPHOSPHOCHOLINE PHOSPHODIESTERASE GPCPD1"/>
    <property type="match status" value="1"/>
</dbReference>
<proteinExistence type="inferred from homology"/>
<keyword evidence="3" id="KW-0319">Glycerol metabolism</keyword>
<comment type="catalytic activity">
    <reaction evidence="5">
        <text>a sn-glycero-3-phosphodiester + H2O = an alcohol + sn-glycerol 3-phosphate + H(+)</text>
        <dbReference type="Rhea" id="RHEA:12969"/>
        <dbReference type="ChEBI" id="CHEBI:15377"/>
        <dbReference type="ChEBI" id="CHEBI:15378"/>
        <dbReference type="ChEBI" id="CHEBI:30879"/>
        <dbReference type="ChEBI" id="CHEBI:57597"/>
        <dbReference type="ChEBI" id="CHEBI:83408"/>
        <dbReference type="EC" id="3.1.4.46"/>
    </reaction>
</comment>
<dbReference type="GO" id="GO:0006071">
    <property type="term" value="P:glycerol metabolic process"/>
    <property type="evidence" value="ECO:0007669"/>
    <property type="project" value="UniProtKB-KW"/>
</dbReference>
<dbReference type="InterPro" id="IPR017946">
    <property type="entry name" value="PLC-like_Pdiesterase_TIM-brl"/>
</dbReference>
<dbReference type="GeneID" id="111291950"/>
<keyword evidence="4" id="KW-0378">Hydrolase</keyword>